<dbReference type="Gene3D" id="3.40.50.2300">
    <property type="match status" value="1"/>
</dbReference>
<dbReference type="PROSITE" id="PS50110">
    <property type="entry name" value="RESPONSE_REGULATORY"/>
    <property type="match status" value="1"/>
</dbReference>
<evidence type="ECO:0000256" key="23">
    <source>
        <dbReference type="PROSITE-ProRule" id="PRU00169"/>
    </source>
</evidence>
<dbReference type="SUPFAM" id="SSF55874">
    <property type="entry name" value="ATPase domain of HSP90 chaperone/DNA topoisomerase II/histidine kinase"/>
    <property type="match status" value="1"/>
</dbReference>
<evidence type="ECO:0000256" key="20">
    <source>
        <dbReference type="ARBA" id="ARBA00064003"/>
    </source>
</evidence>
<dbReference type="Gene3D" id="3.30.450.40">
    <property type="match status" value="2"/>
</dbReference>
<dbReference type="PRINTS" id="PR00344">
    <property type="entry name" value="BCTRLSENSOR"/>
</dbReference>
<keyword evidence="18" id="KW-0472">Membrane</keyword>
<evidence type="ECO:0000256" key="22">
    <source>
        <dbReference type="ARBA" id="ARBA00074306"/>
    </source>
</evidence>
<dbReference type="FunFam" id="3.30.565.10:FF:000010">
    <property type="entry name" value="Sensor histidine kinase RcsC"/>
    <property type="match status" value="1"/>
</dbReference>
<keyword evidence="8" id="KW-0808">Transferase</keyword>
<dbReference type="SMART" id="SM00388">
    <property type="entry name" value="HisKA"/>
    <property type="match status" value="1"/>
</dbReference>
<evidence type="ECO:0000256" key="3">
    <source>
        <dbReference type="ARBA" id="ARBA00004477"/>
    </source>
</evidence>
<dbReference type="InterPro" id="IPR003661">
    <property type="entry name" value="HisK_dim/P_dom"/>
</dbReference>
<feature type="modified residue" description="4-aspartylphosphate" evidence="23">
    <location>
        <position position="1003"/>
    </location>
</feature>
<dbReference type="InterPro" id="IPR003018">
    <property type="entry name" value="GAF"/>
</dbReference>
<evidence type="ECO:0000256" key="21">
    <source>
        <dbReference type="ARBA" id="ARBA00068150"/>
    </source>
</evidence>
<keyword evidence="14" id="KW-0067">ATP-binding</keyword>
<name>A0A3N6QHU6_9CYAN</name>
<organism evidence="27 28">
    <name type="scientific">Okeania hirsuta</name>
    <dbReference type="NCBI Taxonomy" id="1458930"/>
    <lineage>
        <taxon>Bacteria</taxon>
        <taxon>Bacillati</taxon>
        <taxon>Cyanobacteriota</taxon>
        <taxon>Cyanophyceae</taxon>
        <taxon>Oscillatoriophycideae</taxon>
        <taxon>Oscillatoriales</taxon>
        <taxon>Microcoleaceae</taxon>
        <taxon>Okeania</taxon>
    </lineage>
</organism>
<evidence type="ECO:0000256" key="1">
    <source>
        <dbReference type="ARBA" id="ARBA00000085"/>
    </source>
</evidence>
<comment type="cofactor">
    <cofactor evidence="2">
        <name>Cu cation</name>
        <dbReference type="ChEBI" id="CHEBI:23378"/>
    </cofactor>
</comment>
<comment type="similarity">
    <text evidence="4">In the N-terminal section; belongs to the phytochrome family.</text>
</comment>
<dbReference type="SUPFAM" id="SSF52172">
    <property type="entry name" value="CheY-like"/>
    <property type="match status" value="1"/>
</dbReference>
<dbReference type="InterPro" id="IPR058544">
    <property type="entry name" value="ETR1_N"/>
</dbReference>
<dbReference type="RefSeq" id="WP_124154898.1">
    <property type="nucleotide sequence ID" value="NZ_CAWOLW010000703.1"/>
</dbReference>
<evidence type="ECO:0000256" key="8">
    <source>
        <dbReference type="ARBA" id="ARBA00022679"/>
    </source>
</evidence>
<dbReference type="InterPro" id="IPR000014">
    <property type="entry name" value="PAS"/>
</dbReference>
<dbReference type="Proteomes" id="UP000269154">
    <property type="component" value="Unassembled WGS sequence"/>
</dbReference>
<dbReference type="AlphaFoldDB" id="A0A3N6QHU6"/>
<evidence type="ECO:0000256" key="5">
    <source>
        <dbReference type="ARBA" id="ARBA00009842"/>
    </source>
</evidence>
<dbReference type="SMART" id="SM00448">
    <property type="entry name" value="REC"/>
    <property type="match status" value="1"/>
</dbReference>
<evidence type="ECO:0000256" key="14">
    <source>
        <dbReference type="ARBA" id="ARBA00022840"/>
    </source>
</evidence>
<evidence type="ECO:0000256" key="4">
    <source>
        <dbReference type="ARBA" id="ARBA00006402"/>
    </source>
</evidence>
<evidence type="ECO:0000256" key="9">
    <source>
        <dbReference type="ARBA" id="ARBA00022692"/>
    </source>
</evidence>
<dbReference type="SMART" id="SM00065">
    <property type="entry name" value="GAF"/>
    <property type="match status" value="2"/>
</dbReference>
<dbReference type="PROSITE" id="PS50112">
    <property type="entry name" value="PAS"/>
    <property type="match status" value="1"/>
</dbReference>
<feature type="domain" description="PAS" evidence="26">
    <location>
        <begin position="191"/>
        <end position="238"/>
    </location>
</feature>
<dbReference type="InterPro" id="IPR035965">
    <property type="entry name" value="PAS-like_dom_sf"/>
</dbReference>
<dbReference type="GO" id="GO:0000155">
    <property type="term" value="F:phosphorelay sensor kinase activity"/>
    <property type="evidence" value="ECO:0007669"/>
    <property type="project" value="InterPro"/>
</dbReference>
<dbReference type="CDD" id="cd16922">
    <property type="entry name" value="HATPase_EvgS-ArcB-TorS-like"/>
    <property type="match status" value="1"/>
</dbReference>
<keyword evidence="17" id="KW-0902">Two-component regulatory system</keyword>
<evidence type="ECO:0000256" key="2">
    <source>
        <dbReference type="ARBA" id="ARBA00001935"/>
    </source>
</evidence>
<accession>A0A3N6QHU6</accession>
<dbReference type="CDD" id="cd00130">
    <property type="entry name" value="PAS"/>
    <property type="match status" value="1"/>
</dbReference>
<dbReference type="Pfam" id="PF01590">
    <property type="entry name" value="GAF"/>
    <property type="match status" value="2"/>
</dbReference>
<evidence type="ECO:0000259" key="24">
    <source>
        <dbReference type="PROSITE" id="PS50109"/>
    </source>
</evidence>
<evidence type="ECO:0000256" key="19">
    <source>
        <dbReference type="ARBA" id="ARBA00023157"/>
    </source>
</evidence>
<dbReference type="FunFam" id="1.10.287.130:FF:000002">
    <property type="entry name" value="Two-component osmosensing histidine kinase"/>
    <property type="match status" value="1"/>
</dbReference>
<dbReference type="Pfam" id="PF00072">
    <property type="entry name" value="Response_reg"/>
    <property type="match status" value="1"/>
</dbReference>
<keyword evidence="15" id="KW-1133">Transmembrane helix</keyword>
<keyword evidence="28" id="KW-1185">Reference proteome</keyword>
<comment type="caution">
    <text evidence="27">The sequence shown here is derived from an EMBL/GenBank/DDBJ whole genome shotgun (WGS) entry which is preliminary data.</text>
</comment>
<evidence type="ECO:0000256" key="16">
    <source>
        <dbReference type="ARBA" id="ARBA00023008"/>
    </source>
</evidence>
<dbReference type="OrthoDB" id="5389090at2"/>
<comment type="subcellular location">
    <subcellularLocation>
        <location evidence="3">Endoplasmic reticulum membrane</location>
        <topology evidence="3">Multi-pass membrane protein</topology>
    </subcellularLocation>
</comment>
<dbReference type="NCBIfam" id="TIGR00229">
    <property type="entry name" value="sensory_box"/>
    <property type="match status" value="1"/>
</dbReference>
<dbReference type="InterPro" id="IPR004358">
    <property type="entry name" value="Sig_transdc_His_kin-like_C"/>
</dbReference>
<dbReference type="SMART" id="SM00387">
    <property type="entry name" value="HATPase_c"/>
    <property type="match status" value="1"/>
</dbReference>
<evidence type="ECO:0000256" key="13">
    <source>
        <dbReference type="ARBA" id="ARBA00022824"/>
    </source>
</evidence>
<dbReference type="Pfam" id="PF00512">
    <property type="entry name" value="HisKA"/>
    <property type="match status" value="1"/>
</dbReference>
<dbReference type="SUPFAM" id="SSF55785">
    <property type="entry name" value="PYP-like sensor domain (PAS domain)"/>
    <property type="match status" value="1"/>
</dbReference>
<feature type="domain" description="Histidine kinase" evidence="24">
    <location>
        <begin position="697"/>
        <end position="930"/>
    </location>
</feature>
<keyword evidence="11" id="KW-0936">Ethylene signaling pathway</keyword>
<dbReference type="InterPro" id="IPR036890">
    <property type="entry name" value="HATPase_C_sf"/>
</dbReference>
<protein>
    <recommendedName>
        <fullName evidence="22">Circadian input-output histidine kinase CikA</fullName>
        <ecNumber evidence="6">2.7.13.3</ecNumber>
    </recommendedName>
    <alternativeName>
        <fullName evidence="21">Sensory/regulatory protein RpfC</fullName>
    </alternativeName>
</protein>
<keyword evidence="9" id="KW-0812">Transmembrane</keyword>
<keyword evidence="12" id="KW-0418">Kinase</keyword>
<dbReference type="PROSITE" id="PS50109">
    <property type="entry name" value="HIS_KIN"/>
    <property type="match status" value="1"/>
</dbReference>
<dbReference type="Gene3D" id="3.30.565.10">
    <property type="entry name" value="Histidine kinase-like ATPase, C-terminal domain"/>
    <property type="match status" value="1"/>
</dbReference>
<keyword evidence="7 23" id="KW-0597">Phosphoprotein</keyword>
<evidence type="ECO:0000259" key="26">
    <source>
        <dbReference type="PROSITE" id="PS50112"/>
    </source>
</evidence>
<comment type="catalytic activity">
    <reaction evidence="1">
        <text>ATP + protein L-histidine = ADP + protein N-phospho-L-histidine.</text>
        <dbReference type="EC" id="2.7.13.3"/>
    </reaction>
</comment>
<dbReference type="Gene3D" id="1.10.287.130">
    <property type="match status" value="1"/>
</dbReference>
<dbReference type="Gene3D" id="3.30.450.20">
    <property type="entry name" value="PAS domain"/>
    <property type="match status" value="1"/>
</dbReference>
<dbReference type="GO" id="GO:0005524">
    <property type="term" value="F:ATP binding"/>
    <property type="evidence" value="ECO:0007669"/>
    <property type="project" value="UniProtKB-KW"/>
</dbReference>
<dbReference type="InterPro" id="IPR003594">
    <property type="entry name" value="HATPase_dom"/>
</dbReference>
<dbReference type="CDD" id="cd17546">
    <property type="entry name" value="REC_hyHK_CKI1_RcsC-like"/>
    <property type="match status" value="1"/>
</dbReference>
<feature type="domain" description="Response regulatory" evidence="25">
    <location>
        <begin position="948"/>
        <end position="1070"/>
    </location>
</feature>
<evidence type="ECO:0000313" key="28">
    <source>
        <dbReference type="Proteomes" id="UP000269154"/>
    </source>
</evidence>
<keyword evidence="13" id="KW-0256">Endoplasmic reticulum</keyword>
<dbReference type="Pfam" id="PF13426">
    <property type="entry name" value="PAS_9"/>
    <property type="match status" value="1"/>
</dbReference>
<dbReference type="Pfam" id="PF02518">
    <property type="entry name" value="HATPase_c"/>
    <property type="match status" value="1"/>
</dbReference>
<dbReference type="InterPro" id="IPR001789">
    <property type="entry name" value="Sig_transdc_resp-reg_receiver"/>
</dbReference>
<dbReference type="Pfam" id="PF25487">
    <property type="entry name" value="ETR1_N"/>
    <property type="match status" value="1"/>
</dbReference>
<evidence type="ECO:0000256" key="7">
    <source>
        <dbReference type="ARBA" id="ARBA00022553"/>
    </source>
</evidence>
<comment type="similarity">
    <text evidence="5">Belongs to the ethylene receptor family.</text>
</comment>
<dbReference type="InterPro" id="IPR011006">
    <property type="entry name" value="CheY-like_superfamily"/>
</dbReference>
<evidence type="ECO:0000256" key="15">
    <source>
        <dbReference type="ARBA" id="ARBA00022989"/>
    </source>
</evidence>
<evidence type="ECO:0000256" key="10">
    <source>
        <dbReference type="ARBA" id="ARBA00022741"/>
    </source>
</evidence>
<reference evidence="27 28" key="1">
    <citation type="journal article" date="2018" name="ACS Chem. Biol.">
        <title>Ketoreductase domain dysfunction expands chemodiversity: malyngamide biosynthesis in the cyanobacterium Okeania hirsuta.</title>
        <authorList>
            <person name="Moss N.A."/>
            <person name="Leao T."/>
            <person name="Rankin M."/>
            <person name="McCullough T.M."/>
            <person name="Qu P."/>
            <person name="Korobeynikov A."/>
            <person name="Smith J.L."/>
            <person name="Gerwick L."/>
            <person name="Gerwick W.H."/>
        </authorList>
    </citation>
    <scope>NUCLEOTIDE SEQUENCE [LARGE SCALE GENOMIC DNA]</scope>
    <source>
        <strain evidence="27 28">PAB10Feb10-1</strain>
    </source>
</reference>
<evidence type="ECO:0000256" key="12">
    <source>
        <dbReference type="ARBA" id="ARBA00022777"/>
    </source>
</evidence>
<keyword evidence="19" id="KW-1015">Disulfide bond</keyword>
<keyword evidence="16" id="KW-0186">Copper</keyword>
<gene>
    <name evidence="27" type="ORF">D5R40_16210</name>
</gene>
<proteinExistence type="inferred from homology"/>
<evidence type="ECO:0000256" key="18">
    <source>
        <dbReference type="ARBA" id="ARBA00023136"/>
    </source>
</evidence>
<dbReference type="InterPro" id="IPR036097">
    <property type="entry name" value="HisK_dim/P_sf"/>
</dbReference>
<evidence type="ECO:0000259" key="25">
    <source>
        <dbReference type="PROSITE" id="PS50110"/>
    </source>
</evidence>
<evidence type="ECO:0000256" key="17">
    <source>
        <dbReference type="ARBA" id="ARBA00023012"/>
    </source>
</evidence>
<evidence type="ECO:0000256" key="11">
    <source>
        <dbReference type="ARBA" id="ARBA00022745"/>
    </source>
</evidence>
<dbReference type="SMART" id="SM00091">
    <property type="entry name" value="PAS"/>
    <property type="match status" value="1"/>
</dbReference>
<dbReference type="InterPro" id="IPR005467">
    <property type="entry name" value="His_kinase_dom"/>
</dbReference>
<evidence type="ECO:0000256" key="6">
    <source>
        <dbReference type="ARBA" id="ARBA00012438"/>
    </source>
</evidence>
<dbReference type="EC" id="2.7.13.3" evidence="6"/>
<keyword evidence="10" id="KW-0547">Nucleotide-binding</keyword>
<dbReference type="SUPFAM" id="SSF55781">
    <property type="entry name" value="GAF domain-like"/>
    <property type="match status" value="2"/>
</dbReference>
<dbReference type="PANTHER" id="PTHR45339">
    <property type="entry name" value="HYBRID SIGNAL TRANSDUCTION HISTIDINE KINASE J"/>
    <property type="match status" value="1"/>
</dbReference>
<dbReference type="CDD" id="cd00082">
    <property type="entry name" value="HisKA"/>
    <property type="match status" value="1"/>
</dbReference>
<sequence length="1077" mass="121362">MSWLFLTTISSSILLMNVIYYLLQPRLMLFNLTSDLLMALAYYLIALILTYCLIKRPNMPFNLTFWMLAILMIFSGISYSQKIWNLQSPHHGLLGLVKGTTVIVAIVTIIFLIRLARKLLKRPDLIQLEATNEELEKQIRERILAEEKICLLNANLEARVHKRTADLNLLNQKLENEINERIAFSEALKKSEARLAGILDMAEDAIISVDRNRIIQMFNQGAEKIFGYTNQEAVGQSLGKLIVWQESKFNNSLEVKNHQTKHRLAVVIARRKDRTEFPAEASISQLELKDETVFTIILRDISEQQAALYERKQAEQKLAIQASAAAALAKLGQRALQNISLFELMSEAVSLVCQTLKLDHCQIWEYSSDTQTWQIKASMNKAKTLIAQPVVTKAFDSIITHTLAAEKPVIIEDLNTKISEYPDFKHLLKQGIVSGISLIIPGNHQSVGILAAYATKKYTFTLDDIHFLQSVTNVLASAIEQNLIHLALQQQLQRSLLLGQITQDIRQSLDVQRIFDTTAKQIGQAFLVNRCVIHSYQVGTVPKVPFVAEYLEEGYQSIMDLEIPVVDNPYIEKLLEQDRAIAYSNVYTEPVLQTNISISICISIGLKSMLIVRTSYQDEPNGIICLHQCDRYRTWTKDEIELLEDVAQQVGIALAHAHLLEQETSQSQQLVEQNIALQQARQAAEVANKAKSEFLATISHEIRTPMNGIIGMTSLLFDSDLNLEQQEYLNDVHDCSIALLGIINDILDFSKIESNTIDLEQRPFNLGLCVEKCIDLLAIKAVNKNIELAYLVEDDTPSIISGDEIRIRQILVNLISNAIKFTQKGEVLVNVSAHKIIDSKKSNNQQNIENDLYQIKIFVKDTGIGVPRDKMHKLFQPFSQVDSSTTREYGGTGLGLVISKRLCEMMGGKMWFESQEGIGSTFYFTLIVKVDENVKSQLNSIPKLGKKRLLIVDDNPSCLQILTKQLSQWGILAHGVASGVEAIDLLQHENVNQNQVFDLIIIDMQMPEMNGVATATAIRELPKYQSLPLVMLTPIGKSPEKNQLQKLNLAALLNKPIKQSQLQNILQKIFSQITINS</sequence>
<comment type="subunit">
    <text evidence="20">At low DSF concentrations, interacts with RpfF.</text>
</comment>
<evidence type="ECO:0000313" key="27">
    <source>
        <dbReference type="EMBL" id="RQH40811.1"/>
    </source>
</evidence>
<dbReference type="SUPFAM" id="SSF47384">
    <property type="entry name" value="Homodimeric domain of signal transducing histidine kinase"/>
    <property type="match status" value="1"/>
</dbReference>
<dbReference type="InterPro" id="IPR029016">
    <property type="entry name" value="GAF-like_dom_sf"/>
</dbReference>
<dbReference type="EMBL" id="RCBY01000087">
    <property type="protein sequence ID" value="RQH40811.1"/>
    <property type="molecule type" value="Genomic_DNA"/>
</dbReference>
<dbReference type="PANTHER" id="PTHR45339:SF1">
    <property type="entry name" value="HYBRID SIGNAL TRANSDUCTION HISTIDINE KINASE J"/>
    <property type="match status" value="1"/>
</dbReference>